<sequence>MDEQDRDPALAAPIAYRFDADHHASEVLATWAALVAGERGDEPVRCAGRLMLIRRHGGLVFGVLQDRTARIQLFVDRGAVGEELYARFDALRRGDWIGVRGPVMRTDRGELSIAVDELTLLGHATRRPPDKDKAFDDIEARSRHRYLDLMVNERTRETFRVRRAVIDSIRDGLRERGFWEVEGPILQSIQGGATARPFITHHNALDLDMYLRIALELHLKRLVVGGMERVFELSRVFRNEGIDVRHNPEFTMLEAYQAFADYGDMMELVEGLVVSAARAALGEDLVVTVGDRRIDLTPPWPRITLDELIRTRLGVSMDPTMPVAEARAILDRLGVQWEPDWGSGKLMKQVVDERIQHEIVEPVFCVDYPEEVSPLARRHRSRPGYVERFELMVAGFELCNAYSEQNDPVAQLAAFEAEARAKAQGDPEAGDIDEDYVQALEYGLPATGGIGIGIDRLVMLLSGAGNIREVILFPTLRPADGGRALGPGHPLGLGRLADRSELAVAAPAEEPAAAPLGGGLGAAASAPQVDAPSSARAAPPSRRPVLVLAWLTLLGGVIQLLPLVPVLHSRLQADPLGPLWFRVTGHLVSTLLGLLLILLAGQLARAKRRAWQLSLILFGMGAAVNALKGPHPVSLAYCLVMLGALLAYDSRFRGRSDPPSLLRLLRLAPLYVAAVLVFGFVTLALGRHELSTPLTFAGGLETIVRGLVGLPGPYDYARPFFDAYFRGTLLALGVAGALGAAFLLFRPFQARQPHSAQSWERASRLVHDYGSDTLAYFALRPDKSFFFGSDGEAFVAYTYLGGYALVSGDPIGADASVDRLLDEFLAFCDGRSWKVAFLAARGSEARRYAARGLHIFYLGDEAIVECRRFSLEGPGMKGIRAAVNRVGRTHRFQLLRESQASPQLVAALNGISARWRGKAPERGFTMSLSQDVEGNGRNPEFLLCVARDEDDRPSGFLRLVPAYGEDFGYTLDLMRHLPDAPNGMTEFLIAGAAEALRAEGIDRLSMNFAMWGRLYSDDVRYSPAKWLAKRAVDVLNPFFQIKSLHDFNEKFSPRWLSRVLVFQEPTDLPQVGLLYAGAEGFLSIPVVGELFVPRAVGEEDATA</sequence>
<keyword evidence="11 20" id="KW-1133">Transmembrane helix</keyword>
<keyword evidence="20" id="KW-0472">Membrane</keyword>
<keyword evidence="7 20" id="KW-0812">Transmembrane</keyword>
<proteinExistence type="inferred from homology"/>
<dbReference type="SUPFAM" id="SSF50249">
    <property type="entry name" value="Nucleic acid-binding proteins"/>
    <property type="match status" value="1"/>
</dbReference>
<evidence type="ECO:0000259" key="21">
    <source>
        <dbReference type="PROSITE" id="PS50862"/>
    </source>
</evidence>
<dbReference type="Pfam" id="PF09924">
    <property type="entry name" value="LPG_synthase_C"/>
    <property type="match status" value="1"/>
</dbReference>
<gene>
    <name evidence="19" type="primary">lysS</name>
    <name evidence="22" type="ORF">GCM10022287_12960</name>
</gene>
<dbReference type="EC" id="6.1.1.6" evidence="19"/>
<feature type="transmembrane region" description="Helical" evidence="20">
    <location>
        <begin position="723"/>
        <end position="745"/>
    </location>
</feature>
<comment type="subcellular location">
    <subcellularLocation>
        <location evidence="1">Cell membrane</location>
        <topology evidence="1">Multi-pass membrane protein</topology>
    </subcellularLocation>
    <subcellularLocation>
        <location evidence="19">Cytoplasm</location>
    </subcellularLocation>
</comment>
<comment type="catalytic activity">
    <reaction evidence="17">
        <text>L-lysyl-tRNA(Lys) + a 1,2-diacyl-sn-glycero-3-phospho-(1'-sn-glycerol) = a 1,2-diacyl-sn-glycero-3-phospho-1'-(3'-O-L-lysyl)-sn-glycerol + tRNA(Lys)</text>
        <dbReference type="Rhea" id="RHEA:10668"/>
        <dbReference type="Rhea" id="RHEA-COMP:9696"/>
        <dbReference type="Rhea" id="RHEA-COMP:9697"/>
        <dbReference type="ChEBI" id="CHEBI:64716"/>
        <dbReference type="ChEBI" id="CHEBI:75792"/>
        <dbReference type="ChEBI" id="CHEBI:78442"/>
        <dbReference type="ChEBI" id="CHEBI:78529"/>
        <dbReference type="EC" id="2.3.2.3"/>
    </reaction>
</comment>
<dbReference type="PRINTS" id="PR00982">
    <property type="entry name" value="TRNASYNTHLYS"/>
</dbReference>
<comment type="similarity">
    <text evidence="19">Belongs to the class-II aminoacyl-tRNA synthetase family.</text>
</comment>
<keyword evidence="15" id="KW-0511">Multifunctional enzyme</keyword>
<dbReference type="PANTHER" id="PTHR42918">
    <property type="entry name" value="LYSYL-TRNA SYNTHETASE"/>
    <property type="match status" value="1"/>
</dbReference>
<dbReference type="Gene3D" id="2.40.50.140">
    <property type="entry name" value="Nucleic acid-binding proteins"/>
    <property type="match status" value="1"/>
</dbReference>
<evidence type="ECO:0000256" key="7">
    <source>
        <dbReference type="ARBA" id="ARBA00022692"/>
    </source>
</evidence>
<evidence type="ECO:0000256" key="1">
    <source>
        <dbReference type="ARBA" id="ARBA00004651"/>
    </source>
</evidence>
<comment type="caution">
    <text evidence="22">The sequence shown here is derived from an EMBL/GenBank/DDBJ whole genome shotgun (WGS) entry which is preliminary data.</text>
</comment>
<keyword evidence="23" id="KW-1185">Reference proteome</keyword>
<evidence type="ECO:0000256" key="15">
    <source>
        <dbReference type="ARBA" id="ARBA00023268"/>
    </source>
</evidence>
<keyword evidence="14" id="KW-0046">Antibiotic resistance</keyword>
<evidence type="ECO:0000256" key="3">
    <source>
        <dbReference type="ARBA" id="ARBA00009968"/>
    </source>
</evidence>
<dbReference type="Pfam" id="PF01336">
    <property type="entry name" value="tRNA_anti-codon"/>
    <property type="match status" value="1"/>
</dbReference>
<evidence type="ECO:0000256" key="18">
    <source>
        <dbReference type="ARBA" id="ARBA00048573"/>
    </source>
</evidence>
<comment type="cofactor">
    <cofactor evidence="19">
        <name>Mg(2+)</name>
        <dbReference type="ChEBI" id="CHEBI:18420"/>
    </cofactor>
    <text evidence="19">Binds 3 Mg(2+) ions per subunit.</text>
</comment>
<feature type="transmembrane region" description="Helical" evidence="20">
    <location>
        <begin position="664"/>
        <end position="685"/>
    </location>
</feature>
<dbReference type="NCBIfam" id="NF001756">
    <property type="entry name" value="PRK00484.1"/>
    <property type="match status" value="1"/>
</dbReference>
<evidence type="ECO:0000313" key="22">
    <source>
        <dbReference type="EMBL" id="GAA4172295.1"/>
    </source>
</evidence>
<dbReference type="RefSeq" id="WP_344752494.1">
    <property type="nucleotide sequence ID" value="NZ_BAABBW010000002.1"/>
</dbReference>
<evidence type="ECO:0000256" key="14">
    <source>
        <dbReference type="ARBA" id="ARBA00023251"/>
    </source>
</evidence>
<dbReference type="Pfam" id="PF00152">
    <property type="entry name" value="tRNA-synt_2"/>
    <property type="match status" value="1"/>
</dbReference>
<dbReference type="HAMAP" id="MF_00252">
    <property type="entry name" value="Lys_tRNA_synth_class2"/>
    <property type="match status" value="1"/>
</dbReference>
<comment type="similarity">
    <text evidence="3">In the C-terminal section; belongs to the class-II aminoacyl-tRNA synthetase family.</text>
</comment>
<evidence type="ECO:0000256" key="4">
    <source>
        <dbReference type="ARBA" id="ARBA00022475"/>
    </source>
</evidence>
<dbReference type="InterPro" id="IPR044136">
    <property type="entry name" value="Lys-tRNA-ligase_II_N"/>
</dbReference>
<dbReference type="InterPro" id="IPR002313">
    <property type="entry name" value="Lys-tRNA-ligase_II"/>
</dbReference>
<evidence type="ECO:0000256" key="10">
    <source>
        <dbReference type="ARBA" id="ARBA00022840"/>
    </source>
</evidence>
<comment type="catalytic activity">
    <reaction evidence="18 19">
        <text>tRNA(Lys) + L-lysine + ATP = L-lysyl-tRNA(Lys) + AMP + diphosphate</text>
        <dbReference type="Rhea" id="RHEA:20792"/>
        <dbReference type="Rhea" id="RHEA-COMP:9696"/>
        <dbReference type="Rhea" id="RHEA-COMP:9697"/>
        <dbReference type="ChEBI" id="CHEBI:30616"/>
        <dbReference type="ChEBI" id="CHEBI:32551"/>
        <dbReference type="ChEBI" id="CHEBI:33019"/>
        <dbReference type="ChEBI" id="CHEBI:78442"/>
        <dbReference type="ChEBI" id="CHEBI:78529"/>
        <dbReference type="ChEBI" id="CHEBI:456215"/>
        <dbReference type="EC" id="6.1.1.6"/>
    </reaction>
</comment>
<dbReference type="SUPFAM" id="SSF55681">
    <property type="entry name" value="Class II aaRS and biotin synthetases"/>
    <property type="match status" value="1"/>
</dbReference>
<keyword evidence="6" id="KW-0808">Transferase</keyword>
<evidence type="ECO:0000256" key="19">
    <source>
        <dbReference type="HAMAP-Rule" id="MF_00252"/>
    </source>
</evidence>
<feature type="binding site" evidence="19">
    <location>
        <position position="397"/>
    </location>
    <ligand>
        <name>Mg(2+)</name>
        <dbReference type="ChEBI" id="CHEBI:18420"/>
        <label>1</label>
    </ligand>
</feature>
<protein>
    <recommendedName>
        <fullName evidence="19">Lysine--tRNA ligase</fullName>
        <ecNumber evidence="19">6.1.1.6</ecNumber>
    </recommendedName>
    <alternativeName>
        <fullName evidence="19">Lysyl-tRNA synthetase</fullName>
        <shortName evidence="19">LysRS</shortName>
    </alternativeName>
</protein>
<dbReference type="InterPro" id="IPR004364">
    <property type="entry name" value="Aa-tRNA-synt_II"/>
</dbReference>
<comment type="function">
    <text evidence="16">Catalyzes the production of L-lysyl-tRNA(Lys)transfer and the transfer of a lysyl group from L-lysyl-tRNA(Lys) to membrane-bound phosphatidylglycerol (PG), which produces lysylphosphatidylglycerol (LPG), one of the components of the bacterial membrane with a positive net charge. LPG synthesis contributes to the resistance to cationic antimicrobial peptides (CAMPs) and likely protects M.tuberculosis against the CAMPs produced by competiting microorganisms (bacteriocins). In fact, the modification of anionic phosphatidylglycerol with positively charged L-lysine results in repulsion of the peptides.</text>
</comment>
<dbReference type="Proteomes" id="UP001501079">
    <property type="component" value="Unassembled WGS sequence"/>
</dbReference>
<keyword evidence="19" id="KW-0963">Cytoplasm</keyword>
<evidence type="ECO:0000256" key="2">
    <source>
        <dbReference type="ARBA" id="ARBA00005270"/>
    </source>
</evidence>
<evidence type="ECO:0000256" key="11">
    <source>
        <dbReference type="ARBA" id="ARBA00022989"/>
    </source>
</evidence>
<dbReference type="NCBIfam" id="TIGR00499">
    <property type="entry name" value="lysS_bact"/>
    <property type="match status" value="1"/>
</dbReference>
<evidence type="ECO:0000256" key="17">
    <source>
        <dbReference type="ARBA" id="ARBA00047540"/>
    </source>
</evidence>
<keyword evidence="19" id="KW-0648">Protein biosynthesis</keyword>
<organism evidence="22 23">
    <name type="scientific">Gryllotalpicola koreensis</name>
    <dbReference type="NCBI Taxonomy" id="993086"/>
    <lineage>
        <taxon>Bacteria</taxon>
        <taxon>Bacillati</taxon>
        <taxon>Actinomycetota</taxon>
        <taxon>Actinomycetes</taxon>
        <taxon>Micrococcales</taxon>
        <taxon>Microbacteriaceae</taxon>
        <taxon>Gryllotalpicola</taxon>
    </lineage>
</organism>
<keyword evidence="8 19" id="KW-0479">Metal-binding</keyword>
<dbReference type="CDD" id="cd04322">
    <property type="entry name" value="LysRS_N"/>
    <property type="match status" value="1"/>
</dbReference>
<keyword evidence="10 19" id="KW-0067">ATP-binding</keyword>
<dbReference type="PROSITE" id="PS50862">
    <property type="entry name" value="AA_TRNA_LIGASE_II"/>
    <property type="match status" value="1"/>
</dbReference>
<feature type="binding site" evidence="19">
    <location>
        <position position="397"/>
    </location>
    <ligand>
        <name>Mg(2+)</name>
        <dbReference type="ChEBI" id="CHEBI:18420"/>
        <label>2</label>
    </ligand>
</feature>
<feature type="transmembrane region" description="Helical" evidence="20">
    <location>
        <begin position="579"/>
        <end position="598"/>
    </location>
</feature>
<comment type="subunit">
    <text evidence="19">Homodimer.</text>
</comment>
<dbReference type="EMBL" id="BAABBW010000002">
    <property type="protein sequence ID" value="GAA4172295.1"/>
    <property type="molecule type" value="Genomic_DNA"/>
</dbReference>
<evidence type="ECO:0000256" key="13">
    <source>
        <dbReference type="ARBA" id="ARBA00023146"/>
    </source>
</evidence>
<comment type="similarity">
    <text evidence="2">In the N-terminal section; belongs to the LPG synthetase family.</text>
</comment>
<name>A0ABP7ZWW0_9MICO</name>
<accession>A0ABP7ZWW0</accession>
<dbReference type="PANTHER" id="PTHR42918:SF15">
    <property type="entry name" value="LYSINE--TRNA LIGASE, CHLOROPLASTIC_MITOCHONDRIAL"/>
    <property type="match status" value="1"/>
</dbReference>
<evidence type="ECO:0000256" key="6">
    <source>
        <dbReference type="ARBA" id="ARBA00022679"/>
    </source>
</evidence>
<keyword evidence="13 19" id="KW-0030">Aminoacyl-tRNA synthetase</keyword>
<dbReference type="Gene3D" id="3.30.930.10">
    <property type="entry name" value="Bira Bifunctional Protein, Domain 2"/>
    <property type="match status" value="1"/>
</dbReference>
<evidence type="ECO:0000256" key="5">
    <source>
        <dbReference type="ARBA" id="ARBA00022598"/>
    </source>
</evidence>
<feature type="transmembrane region" description="Helical" evidence="20">
    <location>
        <begin position="633"/>
        <end position="652"/>
    </location>
</feature>
<evidence type="ECO:0000256" key="20">
    <source>
        <dbReference type="SAM" id="Phobius"/>
    </source>
</evidence>
<dbReference type="InterPro" id="IPR004365">
    <property type="entry name" value="NA-bd_OB_tRNA"/>
</dbReference>
<evidence type="ECO:0000313" key="23">
    <source>
        <dbReference type="Proteomes" id="UP001501079"/>
    </source>
</evidence>
<reference evidence="23" key="1">
    <citation type="journal article" date="2019" name="Int. J. Syst. Evol. Microbiol.">
        <title>The Global Catalogue of Microorganisms (GCM) 10K type strain sequencing project: providing services to taxonomists for standard genome sequencing and annotation.</title>
        <authorList>
            <consortium name="The Broad Institute Genomics Platform"/>
            <consortium name="The Broad Institute Genome Sequencing Center for Infectious Disease"/>
            <person name="Wu L."/>
            <person name="Ma J."/>
        </authorList>
    </citation>
    <scope>NUCLEOTIDE SEQUENCE [LARGE SCALE GENOMIC DNA]</scope>
    <source>
        <strain evidence="23">JCM 17591</strain>
    </source>
</reference>
<keyword evidence="12" id="KW-0443">Lipid metabolism</keyword>
<keyword evidence="9 19" id="KW-0547">Nucleotide-binding</keyword>
<evidence type="ECO:0000256" key="16">
    <source>
        <dbReference type="ARBA" id="ARBA00024681"/>
    </source>
</evidence>
<dbReference type="InterPro" id="IPR024320">
    <property type="entry name" value="LPG_synthase_C"/>
</dbReference>
<keyword evidence="5 19" id="KW-0436">Ligase</keyword>
<dbReference type="CDD" id="cd00775">
    <property type="entry name" value="LysRS_core"/>
    <property type="match status" value="1"/>
</dbReference>
<dbReference type="InterPro" id="IPR045864">
    <property type="entry name" value="aa-tRNA-synth_II/BPL/LPL"/>
</dbReference>
<keyword evidence="4" id="KW-1003">Cell membrane</keyword>
<dbReference type="InterPro" id="IPR012340">
    <property type="entry name" value="NA-bd_OB-fold"/>
</dbReference>
<evidence type="ECO:0000256" key="8">
    <source>
        <dbReference type="ARBA" id="ARBA00022723"/>
    </source>
</evidence>
<dbReference type="InterPro" id="IPR018149">
    <property type="entry name" value="Lys-tRNA-synth_II_C"/>
</dbReference>
<feature type="domain" description="Aminoacyl-transfer RNA synthetases class-II family profile" evidence="21">
    <location>
        <begin position="159"/>
        <end position="478"/>
    </location>
</feature>
<feature type="transmembrane region" description="Helical" evidence="20">
    <location>
        <begin position="545"/>
        <end position="567"/>
    </location>
</feature>
<evidence type="ECO:0000256" key="9">
    <source>
        <dbReference type="ARBA" id="ARBA00022741"/>
    </source>
</evidence>
<keyword evidence="19" id="KW-0460">Magnesium</keyword>
<evidence type="ECO:0000256" key="12">
    <source>
        <dbReference type="ARBA" id="ARBA00023098"/>
    </source>
</evidence>
<feature type="binding site" evidence="19">
    <location>
        <position position="390"/>
    </location>
    <ligand>
        <name>Mg(2+)</name>
        <dbReference type="ChEBI" id="CHEBI:18420"/>
        <label>1</label>
    </ligand>
</feature>
<dbReference type="InterPro" id="IPR006195">
    <property type="entry name" value="aa-tRNA-synth_II"/>
</dbReference>